<reference evidence="2" key="1">
    <citation type="journal article" date="2022" name="bioRxiv">
        <title>Sequencing and chromosome-scale assembly of the giantPleurodeles waltlgenome.</title>
        <authorList>
            <person name="Brown T."/>
            <person name="Elewa A."/>
            <person name="Iarovenko S."/>
            <person name="Subramanian E."/>
            <person name="Araus A.J."/>
            <person name="Petzold A."/>
            <person name="Susuki M."/>
            <person name="Suzuki K.-i.T."/>
            <person name="Hayashi T."/>
            <person name="Toyoda A."/>
            <person name="Oliveira C."/>
            <person name="Osipova E."/>
            <person name="Leigh N.D."/>
            <person name="Simon A."/>
            <person name="Yun M.H."/>
        </authorList>
    </citation>
    <scope>NUCLEOTIDE SEQUENCE</scope>
    <source>
        <strain evidence="2">20211129_DDA</strain>
        <tissue evidence="2">Liver</tissue>
    </source>
</reference>
<keyword evidence="3" id="KW-1185">Reference proteome</keyword>
<dbReference type="Proteomes" id="UP001066276">
    <property type="component" value="Chromosome 4_1"/>
</dbReference>
<organism evidence="2 3">
    <name type="scientific">Pleurodeles waltl</name>
    <name type="common">Iberian ribbed newt</name>
    <dbReference type="NCBI Taxonomy" id="8319"/>
    <lineage>
        <taxon>Eukaryota</taxon>
        <taxon>Metazoa</taxon>
        <taxon>Chordata</taxon>
        <taxon>Craniata</taxon>
        <taxon>Vertebrata</taxon>
        <taxon>Euteleostomi</taxon>
        <taxon>Amphibia</taxon>
        <taxon>Batrachia</taxon>
        <taxon>Caudata</taxon>
        <taxon>Salamandroidea</taxon>
        <taxon>Salamandridae</taxon>
        <taxon>Pleurodelinae</taxon>
        <taxon>Pleurodeles</taxon>
    </lineage>
</organism>
<evidence type="ECO:0000313" key="3">
    <source>
        <dbReference type="Proteomes" id="UP001066276"/>
    </source>
</evidence>
<protein>
    <submittedName>
        <fullName evidence="2">Uncharacterized protein</fullName>
    </submittedName>
</protein>
<evidence type="ECO:0000256" key="1">
    <source>
        <dbReference type="SAM" id="MobiDB-lite"/>
    </source>
</evidence>
<name>A0AAV7TDK0_PLEWA</name>
<evidence type="ECO:0000313" key="2">
    <source>
        <dbReference type="EMBL" id="KAJ1174315.1"/>
    </source>
</evidence>
<proteinExistence type="predicted"/>
<comment type="caution">
    <text evidence="2">The sequence shown here is derived from an EMBL/GenBank/DDBJ whole genome shotgun (WGS) entry which is preliminary data.</text>
</comment>
<feature type="region of interest" description="Disordered" evidence="1">
    <location>
        <begin position="13"/>
        <end position="44"/>
    </location>
</feature>
<accession>A0AAV7TDK0</accession>
<sequence>MRCAPALCPFCQLGSPGQRRPRPGRERGGRPRGQNPAAQPSQDTADILEAIKGSQEALEKKKNTMAIDINYLHLDRRKVVERVKNTEEEVLTVQVAVGELQA</sequence>
<dbReference type="EMBL" id="JANPWB010000007">
    <property type="protein sequence ID" value="KAJ1174315.1"/>
    <property type="molecule type" value="Genomic_DNA"/>
</dbReference>
<dbReference type="AlphaFoldDB" id="A0AAV7TDK0"/>
<gene>
    <name evidence="2" type="ORF">NDU88_006137</name>
</gene>